<accession>A0A8H5CKD9</accession>
<evidence type="ECO:0000313" key="2">
    <source>
        <dbReference type="EMBL" id="KAF5343354.1"/>
    </source>
</evidence>
<feature type="transmembrane region" description="Helical" evidence="1">
    <location>
        <begin position="28"/>
        <end position="46"/>
    </location>
</feature>
<name>A0A8H5CKD9_9AGAR</name>
<dbReference type="AlphaFoldDB" id="A0A8H5CKD9"/>
<dbReference type="Proteomes" id="UP000559256">
    <property type="component" value="Unassembled WGS sequence"/>
</dbReference>
<organism evidence="2 3">
    <name type="scientific">Tetrapyrgos nigripes</name>
    <dbReference type="NCBI Taxonomy" id="182062"/>
    <lineage>
        <taxon>Eukaryota</taxon>
        <taxon>Fungi</taxon>
        <taxon>Dikarya</taxon>
        <taxon>Basidiomycota</taxon>
        <taxon>Agaricomycotina</taxon>
        <taxon>Agaricomycetes</taxon>
        <taxon>Agaricomycetidae</taxon>
        <taxon>Agaricales</taxon>
        <taxon>Marasmiineae</taxon>
        <taxon>Marasmiaceae</taxon>
        <taxon>Tetrapyrgos</taxon>
    </lineage>
</organism>
<evidence type="ECO:0000256" key="1">
    <source>
        <dbReference type="SAM" id="Phobius"/>
    </source>
</evidence>
<protein>
    <submittedName>
        <fullName evidence="2">Uncharacterized protein</fullName>
    </submittedName>
</protein>
<evidence type="ECO:0000313" key="3">
    <source>
        <dbReference type="Proteomes" id="UP000559256"/>
    </source>
</evidence>
<keyword evidence="1" id="KW-0472">Membrane</keyword>
<dbReference type="OrthoDB" id="3019750at2759"/>
<keyword evidence="3" id="KW-1185">Reference proteome</keyword>
<reference evidence="2 3" key="1">
    <citation type="journal article" date="2020" name="ISME J.">
        <title>Uncovering the hidden diversity of litter-decomposition mechanisms in mushroom-forming fungi.</title>
        <authorList>
            <person name="Floudas D."/>
            <person name="Bentzer J."/>
            <person name="Ahren D."/>
            <person name="Johansson T."/>
            <person name="Persson P."/>
            <person name="Tunlid A."/>
        </authorList>
    </citation>
    <scope>NUCLEOTIDE SEQUENCE [LARGE SCALE GENOMIC DNA]</scope>
    <source>
        <strain evidence="2 3">CBS 291.85</strain>
    </source>
</reference>
<sequence>MSDPVKAGAFVMEPGSDTATLSQGAFRYQYFLLIQIAGIAPTLIIVRSGFGTKIDNFTSASAQLSTFRAGSQPGQYSDQTSMSGIHS</sequence>
<keyword evidence="1" id="KW-0812">Transmembrane</keyword>
<dbReference type="EMBL" id="JAACJM010000142">
    <property type="protein sequence ID" value="KAF5343354.1"/>
    <property type="molecule type" value="Genomic_DNA"/>
</dbReference>
<keyword evidence="1" id="KW-1133">Transmembrane helix</keyword>
<gene>
    <name evidence="2" type="ORF">D9758_014176</name>
</gene>
<comment type="caution">
    <text evidence="2">The sequence shown here is derived from an EMBL/GenBank/DDBJ whole genome shotgun (WGS) entry which is preliminary data.</text>
</comment>
<proteinExistence type="predicted"/>